<name>A0AAE1GZP0_9NEOP</name>
<keyword evidence="2" id="KW-0732">Signal</keyword>
<reference evidence="3" key="1">
    <citation type="submission" date="2021-07" db="EMBL/GenBank/DDBJ databases">
        <authorList>
            <person name="Catto M.A."/>
            <person name="Jacobson A."/>
            <person name="Kennedy G."/>
            <person name="Labadie P."/>
            <person name="Hunt B.G."/>
            <person name="Srinivasan R."/>
        </authorList>
    </citation>
    <scope>NUCLEOTIDE SEQUENCE</scope>
    <source>
        <strain evidence="3">PL_HMW_Pooled</strain>
        <tissue evidence="3">Head</tissue>
    </source>
</reference>
<sequence length="109" mass="11974">MAGKGTPGNPAIMLFVSFAMLVALTEAARMQDSEPSKGERAGSIGERTRRTMRGCADARGELRPELQHPYSADEVDGIVKHIKMRLSDLRTPKKPYDMVGKSSKKGRQN</sequence>
<dbReference type="AlphaFoldDB" id="A0AAE1GZP0"/>
<feature type="compositionally biased region" description="Basic and acidic residues" evidence="1">
    <location>
        <begin position="29"/>
        <end position="40"/>
    </location>
</feature>
<feature type="region of interest" description="Disordered" evidence="1">
    <location>
        <begin position="28"/>
        <end position="51"/>
    </location>
</feature>
<evidence type="ECO:0000256" key="2">
    <source>
        <dbReference type="SAM" id="SignalP"/>
    </source>
</evidence>
<comment type="caution">
    <text evidence="3">The sequence shown here is derived from an EMBL/GenBank/DDBJ whole genome shotgun (WGS) entry which is preliminary data.</text>
</comment>
<keyword evidence="4" id="KW-1185">Reference proteome</keyword>
<accession>A0AAE1GZP0</accession>
<proteinExistence type="predicted"/>
<feature type="signal peptide" evidence="2">
    <location>
        <begin position="1"/>
        <end position="27"/>
    </location>
</feature>
<evidence type="ECO:0000256" key="1">
    <source>
        <dbReference type="SAM" id="MobiDB-lite"/>
    </source>
</evidence>
<feature type="chain" id="PRO_5042070505" evidence="2">
    <location>
        <begin position="28"/>
        <end position="109"/>
    </location>
</feature>
<evidence type="ECO:0000313" key="4">
    <source>
        <dbReference type="Proteomes" id="UP001219518"/>
    </source>
</evidence>
<reference evidence="3" key="2">
    <citation type="journal article" date="2023" name="BMC Genomics">
        <title>Pest status, molecular evolution, and epigenetic factors derived from the genome assembly of Frankliniella fusca, a thysanopteran phytovirus vector.</title>
        <authorList>
            <person name="Catto M.A."/>
            <person name="Labadie P.E."/>
            <person name="Jacobson A.L."/>
            <person name="Kennedy G.G."/>
            <person name="Srinivasan R."/>
            <person name="Hunt B.G."/>
        </authorList>
    </citation>
    <scope>NUCLEOTIDE SEQUENCE</scope>
    <source>
        <strain evidence="3">PL_HMW_Pooled</strain>
    </source>
</reference>
<dbReference type="EMBL" id="JAHWGI010000289">
    <property type="protein sequence ID" value="KAK3912044.1"/>
    <property type="molecule type" value="Genomic_DNA"/>
</dbReference>
<dbReference type="Proteomes" id="UP001219518">
    <property type="component" value="Unassembled WGS sequence"/>
</dbReference>
<evidence type="ECO:0000313" key="3">
    <source>
        <dbReference type="EMBL" id="KAK3912044.1"/>
    </source>
</evidence>
<protein>
    <submittedName>
        <fullName evidence="3">E3 ubiquitin-protein ligase bre1</fullName>
    </submittedName>
</protein>
<gene>
    <name evidence="3" type="ORF">KUF71_021614</name>
</gene>
<organism evidence="3 4">
    <name type="scientific">Frankliniella fusca</name>
    <dbReference type="NCBI Taxonomy" id="407009"/>
    <lineage>
        <taxon>Eukaryota</taxon>
        <taxon>Metazoa</taxon>
        <taxon>Ecdysozoa</taxon>
        <taxon>Arthropoda</taxon>
        <taxon>Hexapoda</taxon>
        <taxon>Insecta</taxon>
        <taxon>Pterygota</taxon>
        <taxon>Neoptera</taxon>
        <taxon>Paraneoptera</taxon>
        <taxon>Thysanoptera</taxon>
        <taxon>Terebrantia</taxon>
        <taxon>Thripoidea</taxon>
        <taxon>Thripidae</taxon>
        <taxon>Frankliniella</taxon>
    </lineage>
</organism>